<dbReference type="Pfam" id="PF01092">
    <property type="entry name" value="Ribosomal_S6e"/>
    <property type="match status" value="1"/>
</dbReference>
<accession>A0A485MLN9</accession>
<evidence type="ECO:0000256" key="3">
    <source>
        <dbReference type="ARBA" id="ARBA00023274"/>
    </source>
</evidence>
<dbReference type="SMART" id="SM01405">
    <property type="entry name" value="Ribosomal_S6e"/>
    <property type="match status" value="1"/>
</dbReference>
<keyword evidence="2 6" id="KW-0689">Ribosomal protein</keyword>
<dbReference type="PANTHER" id="PTHR11502">
    <property type="entry name" value="40S RIBOSOMAL PROTEIN S6"/>
    <property type="match status" value="1"/>
</dbReference>
<sequence>MRLNWINCATGCQKLIDVDDVCKLLTFSEKRVATEVAANALREEWKGSVVRITGGNDKQGFPTKQGVSTHGRVHLLLSKGPSCSRARRTGERKHTSVPGGTMEANLGVLNLVLVKKVGEGYSWSHWYYLSRHLGSKKAGGIHKPFSLSKEDAATSML</sequence>
<dbReference type="GO" id="GO:0006412">
    <property type="term" value="P:translation"/>
    <property type="evidence" value="ECO:0007669"/>
    <property type="project" value="InterPro"/>
</dbReference>
<keyword evidence="7" id="KW-1185">Reference proteome</keyword>
<protein>
    <recommendedName>
        <fullName evidence="4">Small ribosomal subunit protein eS6</fullName>
    </recommendedName>
    <alternativeName>
        <fullName evidence="5">40S ribosomal protein S6</fullName>
    </alternativeName>
</protein>
<dbReference type="GO" id="GO:0003735">
    <property type="term" value="F:structural constituent of ribosome"/>
    <property type="evidence" value="ECO:0007669"/>
    <property type="project" value="InterPro"/>
</dbReference>
<evidence type="ECO:0000256" key="5">
    <source>
        <dbReference type="ARBA" id="ARBA00035403"/>
    </source>
</evidence>
<dbReference type="GO" id="GO:1990904">
    <property type="term" value="C:ribonucleoprotein complex"/>
    <property type="evidence" value="ECO:0007669"/>
    <property type="project" value="UniProtKB-KW"/>
</dbReference>
<reference evidence="6 7" key="1">
    <citation type="submission" date="2019-01" db="EMBL/GenBank/DDBJ databases">
        <authorList>
            <person name="Alioto T."/>
            <person name="Alioto T."/>
        </authorList>
    </citation>
    <scope>NUCLEOTIDE SEQUENCE [LARGE SCALE GENOMIC DNA]</scope>
</reference>
<evidence type="ECO:0000313" key="6">
    <source>
        <dbReference type="EMBL" id="VFV21885.1"/>
    </source>
</evidence>
<organism evidence="6 7">
    <name type="scientific">Lynx pardinus</name>
    <name type="common">Iberian lynx</name>
    <name type="synonym">Felis pardina</name>
    <dbReference type="NCBI Taxonomy" id="191816"/>
    <lineage>
        <taxon>Eukaryota</taxon>
        <taxon>Metazoa</taxon>
        <taxon>Chordata</taxon>
        <taxon>Craniata</taxon>
        <taxon>Vertebrata</taxon>
        <taxon>Euteleostomi</taxon>
        <taxon>Mammalia</taxon>
        <taxon>Eutheria</taxon>
        <taxon>Laurasiatheria</taxon>
        <taxon>Carnivora</taxon>
        <taxon>Feliformia</taxon>
        <taxon>Felidae</taxon>
        <taxon>Felinae</taxon>
        <taxon>Lynx</taxon>
    </lineage>
</organism>
<dbReference type="GO" id="GO:0005840">
    <property type="term" value="C:ribosome"/>
    <property type="evidence" value="ECO:0007669"/>
    <property type="project" value="UniProtKB-KW"/>
</dbReference>
<name>A0A485MLN9_LYNPA</name>
<dbReference type="AlphaFoldDB" id="A0A485MLN9"/>
<proteinExistence type="inferred from homology"/>
<gene>
    <name evidence="6" type="ORF">LYPA_23C014351</name>
</gene>
<evidence type="ECO:0000256" key="2">
    <source>
        <dbReference type="ARBA" id="ARBA00022980"/>
    </source>
</evidence>
<evidence type="ECO:0000313" key="7">
    <source>
        <dbReference type="Proteomes" id="UP000386466"/>
    </source>
</evidence>
<dbReference type="Proteomes" id="UP000386466">
    <property type="component" value="Unassembled WGS sequence"/>
</dbReference>
<dbReference type="EMBL" id="CAAGRJ010004009">
    <property type="protein sequence ID" value="VFV21885.1"/>
    <property type="molecule type" value="Genomic_DNA"/>
</dbReference>
<evidence type="ECO:0000256" key="4">
    <source>
        <dbReference type="ARBA" id="ARBA00035278"/>
    </source>
</evidence>
<keyword evidence="3" id="KW-0687">Ribonucleoprotein</keyword>
<dbReference type="InterPro" id="IPR001377">
    <property type="entry name" value="Ribosomal_eS6"/>
</dbReference>
<evidence type="ECO:0000256" key="1">
    <source>
        <dbReference type="ARBA" id="ARBA00009312"/>
    </source>
</evidence>
<comment type="similarity">
    <text evidence="1">Belongs to the eukaryotic ribosomal protein eS6 family.</text>
</comment>